<dbReference type="Gene3D" id="3.40.710.10">
    <property type="entry name" value="DD-peptidase/beta-lactamase superfamily"/>
    <property type="match status" value="1"/>
</dbReference>
<reference evidence="4 5" key="1">
    <citation type="submission" date="2018-12" db="EMBL/GenBank/DDBJ databases">
        <title>Genome Sequence of Candidatus Viridilinea halotolerans isolated from saline sulfide-rich spring.</title>
        <authorList>
            <person name="Grouzdev D.S."/>
            <person name="Burganskaya E.I."/>
            <person name="Krutkina M.S."/>
            <person name="Sukhacheva M.V."/>
            <person name="Gorlenko V.M."/>
        </authorList>
    </citation>
    <scope>NUCLEOTIDE SEQUENCE [LARGE SCALE GENOMIC DNA]</scope>
    <source>
        <strain evidence="4">Chok-6</strain>
    </source>
</reference>
<evidence type="ECO:0000313" key="4">
    <source>
        <dbReference type="EMBL" id="RRR71521.1"/>
    </source>
</evidence>
<dbReference type="GO" id="GO:0008658">
    <property type="term" value="F:penicillin binding"/>
    <property type="evidence" value="ECO:0007669"/>
    <property type="project" value="InterPro"/>
</dbReference>
<sequence length="573" mass="60995">MNVRALLRGVALLLAAALIVAGMFQPLEAEAYWLLALWAAAPLFGAAAWLAVPPTAPSLARNVANVGLVILVGFGLLSLQLLRQQVLRADEIYYHVAIAADGSTTSNVRPVLNSQRILRGRMFDRKGTLLADSQSVAGFAQRTYPIAERYDPALFGHVLGFFSTRYGQSGLESFYNSYLTGERGNELERLRERLVGGTPRGNDLTLTLNADLQAAAAGALGGRAGSVVVLDPRTGAILALVSQPSFDPRGLTFNPAAASWDAENLRVGQYWEQLIADGAQQPLINRATQGLYPPGSTFKSLTAIAVLEHAAVGQPETISCPETYTPQPGAPPIVNAVPNLAGLTGEPASLERVFAYSCNTAFAQYAIRLGPEIFTEVARRFDILPPQRGNTNYDGFRELPTAQSLLYVEPGFLNMPRALADTGYGQGQLLVTPLQMAMLTAAIANEGVMMQPYVVQRVTRPDGGQITSHVPRTIRRTMEAQTARTMLQHMAAVAQYGFGSNVDNFTPPGVAVGGKSGTAEHVPGARPHAWFIAVAPLDTPRFAVAVMVESGGEGSSVGAELAGRVLGAAFATE</sequence>
<accession>A0A426TZ38</accession>
<dbReference type="InterPro" id="IPR036138">
    <property type="entry name" value="PBP_dimer_sf"/>
</dbReference>
<evidence type="ECO:0000256" key="1">
    <source>
        <dbReference type="SAM" id="Phobius"/>
    </source>
</evidence>
<feature type="domain" description="Penicillin binding protein A dimerisation" evidence="3">
    <location>
        <begin position="119"/>
        <end position="203"/>
    </location>
</feature>
<keyword evidence="1" id="KW-0812">Transmembrane</keyword>
<dbReference type="SUPFAM" id="SSF56519">
    <property type="entry name" value="Penicillin binding protein dimerisation domain"/>
    <property type="match status" value="1"/>
</dbReference>
<dbReference type="Proteomes" id="UP000280307">
    <property type="component" value="Unassembled WGS sequence"/>
</dbReference>
<dbReference type="EMBL" id="RSAS01000444">
    <property type="protein sequence ID" value="RRR71521.1"/>
    <property type="molecule type" value="Genomic_DNA"/>
</dbReference>
<feature type="domain" description="Penicillin-binding protein transpeptidase" evidence="2">
    <location>
        <begin position="225"/>
        <end position="566"/>
    </location>
</feature>
<dbReference type="InterPro" id="IPR001460">
    <property type="entry name" value="PCN-bd_Tpept"/>
</dbReference>
<evidence type="ECO:0000313" key="5">
    <source>
        <dbReference type="Proteomes" id="UP000280307"/>
    </source>
</evidence>
<feature type="transmembrane region" description="Helical" evidence="1">
    <location>
        <begin position="31"/>
        <end position="51"/>
    </location>
</feature>
<dbReference type="Gene3D" id="3.90.1310.10">
    <property type="entry name" value="Penicillin-binding protein 2a (Domain 2)"/>
    <property type="match status" value="1"/>
</dbReference>
<dbReference type="GO" id="GO:0071555">
    <property type="term" value="P:cell wall organization"/>
    <property type="evidence" value="ECO:0007669"/>
    <property type="project" value="TreeGrafter"/>
</dbReference>
<dbReference type="Pfam" id="PF00905">
    <property type="entry name" value="Transpeptidase"/>
    <property type="match status" value="1"/>
</dbReference>
<evidence type="ECO:0000259" key="3">
    <source>
        <dbReference type="Pfam" id="PF21922"/>
    </source>
</evidence>
<feature type="transmembrane region" description="Helical" evidence="1">
    <location>
        <begin position="63"/>
        <end position="82"/>
    </location>
</feature>
<dbReference type="PANTHER" id="PTHR30627">
    <property type="entry name" value="PEPTIDOGLYCAN D,D-TRANSPEPTIDASE"/>
    <property type="match status" value="1"/>
</dbReference>
<proteinExistence type="predicted"/>
<dbReference type="GO" id="GO:0071972">
    <property type="term" value="F:peptidoglycan L,D-transpeptidase activity"/>
    <property type="evidence" value="ECO:0007669"/>
    <property type="project" value="TreeGrafter"/>
</dbReference>
<protein>
    <submittedName>
        <fullName evidence="4">Penicillin-binding protein 2</fullName>
    </submittedName>
</protein>
<name>A0A426TZ38_9CHLR</name>
<gene>
    <name evidence="4" type="ORF">EI684_11535</name>
</gene>
<comment type="caution">
    <text evidence="4">The sequence shown here is derived from an EMBL/GenBank/DDBJ whole genome shotgun (WGS) entry which is preliminary data.</text>
</comment>
<dbReference type="InterPro" id="IPR012338">
    <property type="entry name" value="Beta-lactam/transpept-like"/>
</dbReference>
<keyword evidence="1" id="KW-0472">Membrane</keyword>
<keyword evidence="1" id="KW-1133">Transmembrane helix</keyword>
<dbReference type="GO" id="GO:0005886">
    <property type="term" value="C:plasma membrane"/>
    <property type="evidence" value="ECO:0007669"/>
    <property type="project" value="TreeGrafter"/>
</dbReference>
<dbReference type="Pfam" id="PF21922">
    <property type="entry name" value="PBP_dimer_2"/>
    <property type="match status" value="1"/>
</dbReference>
<dbReference type="SUPFAM" id="SSF56601">
    <property type="entry name" value="beta-lactamase/transpeptidase-like"/>
    <property type="match status" value="1"/>
</dbReference>
<organism evidence="4 5">
    <name type="scientific">Candidatus Viridilinea halotolerans</name>
    <dbReference type="NCBI Taxonomy" id="2491704"/>
    <lineage>
        <taxon>Bacteria</taxon>
        <taxon>Bacillati</taxon>
        <taxon>Chloroflexota</taxon>
        <taxon>Chloroflexia</taxon>
        <taxon>Chloroflexales</taxon>
        <taxon>Chloroflexineae</taxon>
        <taxon>Oscillochloridaceae</taxon>
        <taxon>Candidatus Viridilinea</taxon>
    </lineage>
</organism>
<dbReference type="InterPro" id="IPR050515">
    <property type="entry name" value="Beta-lactam/transpept"/>
</dbReference>
<dbReference type="InterPro" id="IPR054120">
    <property type="entry name" value="PBPA_dimer"/>
</dbReference>
<dbReference type="PANTHER" id="PTHR30627:SF24">
    <property type="entry name" value="PENICILLIN-BINDING PROTEIN 4B"/>
    <property type="match status" value="1"/>
</dbReference>
<dbReference type="AlphaFoldDB" id="A0A426TZ38"/>
<evidence type="ECO:0000259" key="2">
    <source>
        <dbReference type="Pfam" id="PF00905"/>
    </source>
</evidence>